<protein>
    <recommendedName>
        <fullName evidence="1">RNase H type-1 domain-containing protein</fullName>
    </recommendedName>
</protein>
<proteinExistence type="predicted"/>
<accession>A0AAE1T5G4</accession>
<dbReference type="InterPro" id="IPR052929">
    <property type="entry name" value="RNase_H-like_EbsB-rel"/>
</dbReference>
<dbReference type="SUPFAM" id="SSF53098">
    <property type="entry name" value="Ribonuclease H-like"/>
    <property type="match status" value="1"/>
</dbReference>
<dbReference type="EMBL" id="JACGWL010000853">
    <property type="protein sequence ID" value="KAK4381576.1"/>
    <property type="molecule type" value="Genomic_DNA"/>
</dbReference>
<organism evidence="2 3">
    <name type="scientific">Sesamum angolense</name>
    <dbReference type="NCBI Taxonomy" id="2727404"/>
    <lineage>
        <taxon>Eukaryota</taxon>
        <taxon>Viridiplantae</taxon>
        <taxon>Streptophyta</taxon>
        <taxon>Embryophyta</taxon>
        <taxon>Tracheophyta</taxon>
        <taxon>Spermatophyta</taxon>
        <taxon>Magnoliopsida</taxon>
        <taxon>eudicotyledons</taxon>
        <taxon>Gunneridae</taxon>
        <taxon>Pentapetalae</taxon>
        <taxon>asterids</taxon>
        <taxon>lamiids</taxon>
        <taxon>Lamiales</taxon>
        <taxon>Pedaliaceae</taxon>
        <taxon>Sesamum</taxon>
    </lineage>
</organism>
<dbReference type="GO" id="GO:0003676">
    <property type="term" value="F:nucleic acid binding"/>
    <property type="evidence" value="ECO:0007669"/>
    <property type="project" value="InterPro"/>
</dbReference>
<dbReference type="CDD" id="cd06222">
    <property type="entry name" value="RNase_H_like"/>
    <property type="match status" value="1"/>
</dbReference>
<name>A0AAE1T5G4_9LAMI</name>
<reference evidence="2" key="2">
    <citation type="journal article" date="2024" name="Plant">
        <title>Genomic evolution and insights into agronomic trait innovations of Sesamum species.</title>
        <authorList>
            <person name="Miao H."/>
            <person name="Wang L."/>
            <person name="Qu L."/>
            <person name="Liu H."/>
            <person name="Sun Y."/>
            <person name="Le M."/>
            <person name="Wang Q."/>
            <person name="Wei S."/>
            <person name="Zheng Y."/>
            <person name="Lin W."/>
            <person name="Duan Y."/>
            <person name="Cao H."/>
            <person name="Xiong S."/>
            <person name="Wang X."/>
            <person name="Wei L."/>
            <person name="Li C."/>
            <person name="Ma Q."/>
            <person name="Ju M."/>
            <person name="Zhao R."/>
            <person name="Li G."/>
            <person name="Mu C."/>
            <person name="Tian Q."/>
            <person name="Mei H."/>
            <person name="Zhang T."/>
            <person name="Gao T."/>
            <person name="Zhang H."/>
        </authorList>
    </citation>
    <scope>NUCLEOTIDE SEQUENCE</scope>
    <source>
        <strain evidence="2">K16</strain>
    </source>
</reference>
<dbReference type="AlphaFoldDB" id="A0AAE1T5G4"/>
<dbReference type="Proteomes" id="UP001289374">
    <property type="component" value="Unassembled WGS sequence"/>
</dbReference>
<dbReference type="PANTHER" id="PTHR47074">
    <property type="entry name" value="BNAC02G40300D PROTEIN"/>
    <property type="match status" value="1"/>
</dbReference>
<dbReference type="GO" id="GO:0004523">
    <property type="term" value="F:RNA-DNA hybrid ribonuclease activity"/>
    <property type="evidence" value="ECO:0007669"/>
    <property type="project" value="InterPro"/>
</dbReference>
<dbReference type="InterPro" id="IPR002156">
    <property type="entry name" value="RNaseH_domain"/>
</dbReference>
<feature type="non-terminal residue" evidence="2">
    <location>
        <position position="1"/>
    </location>
</feature>
<dbReference type="InterPro" id="IPR036397">
    <property type="entry name" value="RNaseH_sf"/>
</dbReference>
<reference evidence="2" key="1">
    <citation type="submission" date="2020-06" db="EMBL/GenBank/DDBJ databases">
        <authorList>
            <person name="Li T."/>
            <person name="Hu X."/>
            <person name="Zhang T."/>
            <person name="Song X."/>
            <person name="Zhang H."/>
            <person name="Dai N."/>
            <person name="Sheng W."/>
            <person name="Hou X."/>
            <person name="Wei L."/>
        </authorList>
    </citation>
    <scope>NUCLEOTIDE SEQUENCE</scope>
    <source>
        <strain evidence="2">K16</strain>
        <tissue evidence="2">Leaf</tissue>
    </source>
</reference>
<keyword evidence="3" id="KW-1185">Reference proteome</keyword>
<dbReference type="PANTHER" id="PTHR47074:SF21">
    <property type="entry name" value="RNASE H TYPE-1 DOMAIN-CONTAINING PROTEIN"/>
    <property type="match status" value="1"/>
</dbReference>
<dbReference type="InterPro" id="IPR044730">
    <property type="entry name" value="RNase_H-like_dom_plant"/>
</dbReference>
<evidence type="ECO:0000259" key="1">
    <source>
        <dbReference type="Pfam" id="PF13456"/>
    </source>
</evidence>
<comment type="caution">
    <text evidence="2">The sequence shown here is derived from an EMBL/GenBank/DDBJ whole genome shotgun (WGS) entry which is preliminary data.</text>
</comment>
<dbReference type="Pfam" id="PF13456">
    <property type="entry name" value="RVT_3"/>
    <property type="match status" value="1"/>
</dbReference>
<gene>
    <name evidence="2" type="ORF">Sango_2954200</name>
</gene>
<evidence type="ECO:0000313" key="3">
    <source>
        <dbReference type="Proteomes" id="UP001289374"/>
    </source>
</evidence>
<dbReference type="Gene3D" id="3.30.420.10">
    <property type="entry name" value="Ribonuclease H-like superfamily/Ribonuclease H"/>
    <property type="match status" value="1"/>
</dbReference>
<sequence length="721" mass="81196">HPTSNNVWERLYRACANGSWSEKFPSASVFHVQTLCSDHKAIHIKLKSECLFSKGQSKPWRFKAAWLQSPQCEQVVERVWRHPLWTKNLDGISAQLDHCREQLKGEDGLWVETDEGIRDCIESYFRKMYASNRPRASNIAAGTARLHPVVGSSMAAELLSPYTEAEITKALFQMASFKSPGPDDKIISPAQSAFYPGRLISDNILLAFELNHFLNTKSKRGQGFMALKLDVSKAYDKQAELEGRIPGVSICRGAPSISHLLFANDTLIFSSASSATSRAILDVLEIYRHASEWRIKWNSIWGFRQRWRDLRRTCLQLSGTESGSVFQGGMQSYYLNLPTTLLLELHGMVARFWWGNRGSRKIHWLSWDRLCASKFKGGLGFRQLHLFNIAILAKQLWRILKHPDCLLSKVLRARYFPAGDIFAVSLGWLPSFTWRSLMAALPLFRSDVDGEWARDLQSGLGWILGSLGPIRSAYHYSSTHLDDIKVSDLIDVGIDDILVWYYSSSGLFTVRSVYHLICSLENSPGLNSLFVNEHAWFGLYQTSKTHLLLCELTTILPWMVSVSSAMKLKDSIWTRSLLRMQVWASRLFLLFSALGKVRPWVHKLNFDGALLGGGSAMGLGVVAQNDRGTCLAWLSRRVDRRGIGEVAKALAAWEAIQLAARRGWKSLIIVGDCVVLINKLRMVEGDLSSIGTVLFDILALVPIFSSCHFACVKRKLNSVAH</sequence>
<feature type="domain" description="RNase H type-1" evidence="1">
    <location>
        <begin position="605"/>
        <end position="721"/>
    </location>
</feature>
<evidence type="ECO:0000313" key="2">
    <source>
        <dbReference type="EMBL" id="KAK4381576.1"/>
    </source>
</evidence>
<dbReference type="InterPro" id="IPR012337">
    <property type="entry name" value="RNaseH-like_sf"/>
</dbReference>